<name>A0ABT9QAL8_9ACTN</name>
<reference evidence="8 9" key="1">
    <citation type="submission" date="2023-07" db="EMBL/GenBank/DDBJ databases">
        <title>Sequencing the genomes of 1000 actinobacteria strains.</title>
        <authorList>
            <person name="Klenk H.-P."/>
        </authorList>
    </citation>
    <scope>NUCLEOTIDE SEQUENCE [LARGE SCALE GENOMIC DNA]</scope>
    <source>
        <strain evidence="8 9">DSM 46740</strain>
    </source>
</reference>
<evidence type="ECO:0000256" key="2">
    <source>
        <dbReference type="ARBA" id="ARBA00022617"/>
    </source>
</evidence>
<dbReference type="InterPro" id="IPR051329">
    <property type="entry name" value="NIR_SIR_4Fe-4S"/>
</dbReference>
<keyword evidence="3" id="KW-0479">Metal-binding</keyword>
<dbReference type="InterPro" id="IPR036136">
    <property type="entry name" value="Nit/Sulf_reduc_fer-like_dom_sf"/>
</dbReference>
<dbReference type="PANTHER" id="PTHR32439">
    <property type="entry name" value="FERREDOXIN--NITRITE REDUCTASE, CHLOROPLASTIC"/>
    <property type="match status" value="1"/>
</dbReference>
<gene>
    <name evidence="8" type="ORF">J2853_003023</name>
</gene>
<feature type="domain" description="Nitrite/Sulfite reductase ferredoxin-like" evidence="7">
    <location>
        <begin position="273"/>
        <end position="332"/>
    </location>
</feature>
<dbReference type="RefSeq" id="WP_307558193.1">
    <property type="nucleotide sequence ID" value="NZ_JAUSQU010000001.1"/>
</dbReference>
<dbReference type="PANTHER" id="PTHR32439:SF9">
    <property type="entry name" value="BLR3264 PROTEIN"/>
    <property type="match status" value="1"/>
</dbReference>
<keyword evidence="6" id="KW-0411">Iron-sulfur</keyword>
<evidence type="ECO:0000259" key="7">
    <source>
        <dbReference type="Pfam" id="PF03460"/>
    </source>
</evidence>
<dbReference type="Proteomes" id="UP001225356">
    <property type="component" value="Unassembled WGS sequence"/>
</dbReference>
<dbReference type="InterPro" id="IPR012798">
    <property type="entry name" value="Cbl_synth_CobG-like"/>
</dbReference>
<evidence type="ECO:0000256" key="5">
    <source>
        <dbReference type="ARBA" id="ARBA00023004"/>
    </source>
</evidence>
<evidence type="ECO:0000256" key="3">
    <source>
        <dbReference type="ARBA" id="ARBA00022723"/>
    </source>
</evidence>
<accession>A0ABT9QAL8</accession>
<dbReference type="InterPro" id="IPR045854">
    <property type="entry name" value="NO2/SO3_Rdtase_4Fe4S_sf"/>
</dbReference>
<dbReference type="GO" id="GO:0043818">
    <property type="term" value="F:precorrin-3B synthase activity"/>
    <property type="evidence" value="ECO:0007669"/>
    <property type="project" value="UniProtKB-EC"/>
</dbReference>
<evidence type="ECO:0000256" key="6">
    <source>
        <dbReference type="ARBA" id="ARBA00023014"/>
    </source>
</evidence>
<keyword evidence="9" id="KW-1185">Reference proteome</keyword>
<dbReference type="InterPro" id="IPR005117">
    <property type="entry name" value="NiRdtase/SiRdtase_haem-b_fer"/>
</dbReference>
<dbReference type="EC" id="1.14.13.83" evidence="8"/>
<protein>
    <submittedName>
        <fullName evidence="8">Precorrin-3B synthase</fullName>
        <ecNumber evidence="8">1.14.13.83</ecNumber>
    </submittedName>
</protein>
<dbReference type="SUPFAM" id="SSF56014">
    <property type="entry name" value="Nitrite and sulphite reductase 4Fe-4S domain-like"/>
    <property type="match status" value="2"/>
</dbReference>
<evidence type="ECO:0000256" key="1">
    <source>
        <dbReference type="ARBA" id="ARBA00022485"/>
    </source>
</evidence>
<proteinExistence type="predicted"/>
<keyword evidence="5" id="KW-0408">Iron</keyword>
<dbReference type="Pfam" id="PF03460">
    <property type="entry name" value="NIR_SIR_ferr"/>
    <property type="match status" value="2"/>
</dbReference>
<comment type="caution">
    <text evidence="8">The sequence shown here is derived from an EMBL/GenBank/DDBJ whole genome shotgun (WGS) entry which is preliminary data.</text>
</comment>
<evidence type="ECO:0000256" key="4">
    <source>
        <dbReference type="ARBA" id="ARBA00023002"/>
    </source>
</evidence>
<evidence type="ECO:0000313" key="8">
    <source>
        <dbReference type="EMBL" id="MDP9843812.1"/>
    </source>
</evidence>
<dbReference type="SUPFAM" id="SSF55124">
    <property type="entry name" value="Nitrite/Sulfite reductase N-terminal domain-like"/>
    <property type="match status" value="2"/>
</dbReference>
<dbReference type="EMBL" id="JAUSQU010000001">
    <property type="protein sequence ID" value="MDP9843812.1"/>
    <property type="molecule type" value="Genomic_DNA"/>
</dbReference>
<feature type="domain" description="Nitrite/Sulfite reductase ferredoxin-like" evidence="7">
    <location>
        <begin position="29"/>
        <end position="72"/>
    </location>
</feature>
<keyword evidence="1" id="KW-0004">4Fe-4S</keyword>
<dbReference type="NCBIfam" id="TIGR02435">
    <property type="entry name" value="CobG"/>
    <property type="match status" value="1"/>
</dbReference>
<keyword evidence="4 8" id="KW-0560">Oxidoreductase</keyword>
<keyword evidence="2" id="KW-0349">Heme</keyword>
<sequence>MVIAHFSGRSRLDACPGALQVHAAADGGLARVRVPGGRLTTSQLRELAGAASTYGSGVIELTSRANVQVRGLGEGGGFAARMAAAGLLPSATHERIRNVLASPLTGLDGGGITDVGPLISELDRHLCARPALAALPGRFMFALDDGRGDVAGLGADATILPTGPDEAAVVLAGVDGGLRVLLDAAVRALLTAAEEFLAELAAQQITAWRIGELEDGPARVAARMRARSGEYPPLPGHDPARAAGTAASAAPLRLRPVGLGPVGVVERPRASADRRVALGVAVPLGRLTSAQAELLAGLASCGELRLTPWRGMVLPRLDRKEVAGTAARLAEAGLVTDPASPWIGVTACTGRPGCAKSLADVRADATLAITSVRNEPADSGTLPVHWAGCERRCGRPRGRVADVVATGDGYRLDLDGRSLACADIEETAAAMTAARGEL</sequence>
<dbReference type="Gene3D" id="3.90.480.10">
    <property type="entry name" value="Sulfite Reductase Hemoprotein,Domain 2"/>
    <property type="match status" value="1"/>
</dbReference>
<organism evidence="8 9">
    <name type="scientific">Streptosporangium lutulentum</name>
    <dbReference type="NCBI Taxonomy" id="1461250"/>
    <lineage>
        <taxon>Bacteria</taxon>
        <taxon>Bacillati</taxon>
        <taxon>Actinomycetota</taxon>
        <taxon>Actinomycetes</taxon>
        <taxon>Streptosporangiales</taxon>
        <taxon>Streptosporangiaceae</taxon>
        <taxon>Streptosporangium</taxon>
    </lineage>
</organism>
<dbReference type="Gene3D" id="3.30.413.10">
    <property type="entry name" value="Sulfite Reductase Hemoprotein, domain 1"/>
    <property type="match status" value="2"/>
</dbReference>
<evidence type="ECO:0000313" key="9">
    <source>
        <dbReference type="Proteomes" id="UP001225356"/>
    </source>
</evidence>